<evidence type="ECO:0000256" key="2">
    <source>
        <dbReference type="ARBA" id="ARBA00022723"/>
    </source>
</evidence>
<dbReference type="PANTHER" id="PTHR24394">
    <property type="entry name" value="ZINC FINGER PROTEIN"/>
    <property type="match status" value="1"/>
</dbReference>
<evidence type="ECO:0000256" key="4">
    <source>
        <dbReference type="ARBA" id="ARBA00022771"/>
    </source>
</evidence>
<dbReference type="InterPro" id="IPR013087">
    <property type="entry name" value="Znf_C2H2_type"/>
</dbReference>
<gene>
    <name evidence="11" type="primary">CSON003688</name>
</gene>
<dbReference type="PROSITE" id="PS00028">
    <property type="entry name" value="ZINC_FINGER_C2H2_1"/>
    <property type="match status" value="3"/>
</dbReference>
<evidence type="ECO:0000256" key="8">
    <source>
        <dbReference type="ARBA" id="ARBA00023242"/>
    </source>
</evidence>
<protein>
    <submittedName>
        <fullName evidence="11">CSON003688 protein</fullName>
    </submittedName>
</protein>
<dbReference type="VEuPathDB" id="VectorBase:CSON003688"/>
<comment type="subcellular location">
    <subcellularLocation>
        <location evidence="1">Nucleus</location>
    </subcellularLocation>
</comment>
<dbReference type="SUPFAM" id="SSF57667">
    <property type="entry name" value="beta-beta-alpha zinc fingers"/>
    <property type="match status" value="2"/>
</dbReference>
<feature type="domain" description="C2H2-type" evidence="10">
    <location>
        <begin position="238"/>
        <end position="265"/>
    </location>
</feature>
<evidence type="ECO:0000256" key="1">
    <source>
        <dbReference type="ARBA" id="ARBA00004123"/>
    </source>
</evidence>
<evidence type="ECO:0000256" key="9">
    <source>
        <dbReference type="PROSITE-ProRule" id="PRU00042"/>
    </source>
</evidence>
<evidence type="ECO:0000259" key="10">
    <source>
        <dbReference type="PROSITE" id="PS50157"/>
    </source>
</evidence>
<dbReference type="GO" id="GO:0003677">
    <property type="term" value="F:DNA binding"/>
    <property type="evidence" value="ECO:0007669"/>
    <property type="project" value="UniProtKB-KW"/>
</dbReference>
<dbReference type="PANTHER" id="PTHR24394:SF48">
    <property type="entry name" value="ZINC FINGER PROTEIN 771"/>
    <property type="match status" value="1"/>
</dbReference>
<dbReference type="AlphaFoldDB" id="A0A336LM13"/>
<feature type="domain" description="C2H2-type" evidence="10">
    <location>
        <begin position="294"/>
        <end position="323"/>
    </location>
</feature>
<evidence type="ECO:0000256" key="3">
    <source>
        <dbReference type="ARBA" id="ARBA00022737"/>
    </source>
</evidence>
<dbReference type="OMA" id="HIEYCHI"/>
<dbReference type="FunFam" id="3.30.160.60:FF:001498">
    <property type="entry name" value="Zinc finger protein 404"/>
    <property type="match status" value="1"/>
</dbReference>
<feature type="domain" description="C2H2-type" evidence="10">
    <location>
        <begin position="266"/>
        <end position="293"/>
    </location>
</feature>
<evidence type="ECO:0000256" key="7">
    <source>
        <dbReference type="ARBA" id="ARBA00023163"/>
    </source>
</evidence>
<evidence type="ECO:0000256" key="5">
    <source>
        <dbReference type="ARBA" id="ARBA00022833"/>
    </source>
</evidence>
<accession>A0A336LM13</accession>
<reference evidence="11" key="1">
    <citation type="submission" date="2018-07" db="EMBL/GenBank/DDBJ databases">
        <authorList>
            <person name="Quirk P.G."/>
            <person name="Krulwich T.A."/>
        </authorList>
    </citation>
    <scope>NUCLEOTIDE SEQUENCE</scope>
</reference>
<dbReference type="Gene3D" id="3.30.160.60">
    <property type="entry name" value="Classic Zinc Finger"/>
    <property type="match status" value="3"/>
</dbReference>
<evidence type="ECO:0000256" key="6">
    <source>
        <dbReference type="ARBA" id="ARBA00023015"/>
    </source>
</evidence>
<keyword evidence="5" id="KW-0862">Zinc</keyword>
<keyword evidence="2" id="KW-0479">Metal-binding</keyword>
<keyword evidence="3" id="KW-0677">Repeat</keyword>
<dbReference type="GO" id="GO:0000981">
    <property type="term" value="F:DNA-binding transcription factor activity, RNA polymerase II-specific"/>
    <property type="evidence" value="ECO:0007669"/>
    <property type="project" value="TreeGrafter"/>
</dbReference>
<dbReference type="EMBL" id="UFQT01000016">
    <property type="protein sequence ID" value="SSX17791.1"/>
    <property type="molecule type" value="Genomic_DNA"/>
</dbReference>
<dbReference type="FunFam" id="3.30.160.60:FF:000404">
    <property type="entry name" value="POZ-, AT hook-, and zinc finger-containing protein 1"/>
    <property type="match status" value="1"/>
</dbReference>
<feature type="domain" description="C2H2-type" evidence="10">
    <location>
        <begin position="202"/>
        <end position="230"/>
    </location>
</feature>
<sequence>MEHSEINENNNVFYNLYDTSNKKEYDIKHESFEITKNQLKSLKQINRNINVTEPKNIFNNDFFKVENSEQLMMLQPLLGLYIQNKYIDEFLKKTQNSYFNQLSKLIPTTSSPPPTVPPQEHPLDLSLKSERNFDLHNESDYSSDTLTYKFENSPSPTDLSNFYRRTLKLASRSNFNNENLSESDSEISNVIQNIVKEEEVTFSCEICHQVFNIRDRLAKHIASCHKKKKKQSDIVKTYECDVCKRSFARSDMLTRHSRLHTGIKPYACNICGQVFSRSDHLSTHQRTHSGEKPYKCPYSYCQYAACRRDMINRHMRTHNRNDTTKSLSPITQKSILVKNQSFKDDLITKTTSFVKTEI</sequence>
<evidence type="ECO:0000313" key="11">
    <source>
        <dbReference type="EMBL" id="SSX17791.1"/>
    </source>
</evidence>
<keyword evidence="6" id="KW-0805">Transcription regulation</keyword>
<proteinExistence type="predicted"/>
<dbReference type="PROSITE" id="PS50157">
    <property type="entry name" value="ZINC_FINGER_C2H2_2"/>
    <property type="match status" value="4"/>
</dbReference>
<keyword evidence="7" id="KW-0804">Transcription</keyword>
<name>A0A336LM13_CULSO</name>
<dbReference type="SMART" id="SM00355">
    <property type="entry name" value="ZnF_C2H2"/>
    <property type="match status" value="4"/>
</dbReference>
<organism evidence="11">
    <name type="scientific">Culicoides sonorensis</name>
    <name type="common">Biting midge</name>
    <dbReference type="NCBI Taxonomy" id="179676"/>
    <lineage>
        <taxon>Eukaryota</taxon>
        <taxon>Metazoa</taxon>
        <taxon>Ecdysozoa</taxon>
        <taxon>Arthropoda</taxon>
        <taxon>Hexapoda</taxon>
        <taxon>Insecta</taxon>
        <taxon>Pterygota</taxon>
        <taxon>Neoptera</taxon>
        <taxon>Endopterygota</taxon>
        <taxon>Diptera</taxon>
        <taxon>Nematocera</taxon>
        <taxon>Chironomoidea</taxon>
        <taxon>Ceratopogonidae</taxon>
        <taxon>Ceratopogoninae</taxon>
        <taxon>Culicoides</taxon>
        <taxon>Monoculicoides</taxon>
    </lineage>
</organism>
<dbReference type="InterPro" id="IPR036236">
    <property type="entry name" value="Znf_C2H2_sf"/>
</dbReference>
<dbReference type="Pfam" id="PF00096">
    <property type="entry name" value="zf-C2H2"/>
    <property type="match status" value="2"/>
</dbReference>
<keyword evidence="8" id="KW-0539">Nucleus</keyword>
<dbReference type="GO" id="GO:0005634">
    <property type="term" value="C:nucleus"/>
    <property type="evidence" value="ECO:0007669"/>
    <property type="project" value="UniProtKB-SubCell"/>
</dbReference>
<keyword evidence="4 9" id="KW-0863">Zinc-finger</keyword>
<dbReference type="GO" id="GO:0008270">
    <property type="term" value="F:zinc ion binding"/>
    <property type="evidence" value="ECO:0007669"/>
    <property type="project" value="UniProtKB-KW"/>
</dbReference>
<dbReference type="FunFam" id="3.30.160.60:FF:000395">
    <property type="entry name" value="zinc finger protein 513"/>
    <property type="match status" value="1"/>
</dbReference>